<dbReference type="AlphaFoldDB" id="A0A7R9NV73"/>
<reference evidence="7" key="1">
    <citation type="submission" date="2020-11" db="EMBL/GenBank/DDBJ databases">
        <authorList>
            <person name="Tran Van P."/>
        </authorList>
    </citation>
    <scope>NUCLEOTIDE SEQUENCE</scope>
</reference>
<dbReference type="EMBL" id="OE001755">
    <property type="protein sequence ID" value="CAD7457540.1"/>
    <property type="molecule type" value="Genomic_DNA"/>
</dbReference>
<organism evidence="7">
    <name type="scientific">Timema tahoe</name>
    <dbReference type="NCBI Taxonomy" id="61484"/>
    <lineage>
        <taxon>Eukaryota</taxon>
        <taxon>Metazoa</taxon>
        <taxon>Ecdysozoa</taxon>
        <taxon>Arthropoda</taxon>
        <taxon>Hexapoda</taxon>
        <taxon>Insecta</taxon>
        <taxon>Pterygota</taxon>
        <taxon>Neoptera</taxon>
        <taxon>Polyneoptera</taxon>
        <taxon>Phasmatodea</taxon>
        <taxon>Timematodea</taxon>
        <taxon>Timematoidea</taxon>
        <taxon>Timematidae</taxon>
        <taxon>Timema</taxon>
    </lineage>
</organism>
<proteinExistence type="predicted"/>
<name>A0A7R9NV73_9NEOP</name>
<dbReference type="PANTHER" id="PTHR12546">
    <property type="entry name" value="FER-1-LIKE"/>
    <property type="match status" value="1"/>
</dbReference>
<evidence type="ECO:0000313" key="7">
    <source>
        <dbReference type="EMBL" id="CAD7457540.1"/>
    </source>
</evidence>
<evidence type="ECO:0000256" key="2">
    <source>
        <dbReference type="ARBA" id="ARBA00022692"/>
    </source>
</evidence>
<dbReference type="Pfam" id="PF22901">
    <property type="entry name" value="dsrm_Ferlin"/>
    <property type="match status" value="1"/>
</dbReference>
<dbReference type="InterPro" id="IPR055072">
    <property type="entry name" value="Ferlin_DSRM"/>
</dbReference>
<dbReference type="PANTHER" id="PTHR12546:SF60">
    <property type="entry name" value="MISFIRE, ISOFORM F"/>
    <property type="match status" value="1"/>
</dbReference>
<evidence type="ECO:0000256" key="5">
    <source>
        <dbReference type="ARBA" id="ARBA00023136"/>
    </source>
</evidence>
<keyword evidence="2" id="KW-0812">Transmembrane</keyword>
<accession>A0A7R9NV73</accession>
<evidence type="ECO:0000256" key="4">
    <source>
        <dbReference type="ARBA" id="ARBA00022989"/>
    </source>
</evidence>
<evidence type="ECO:0000256" key="3">
    <source>
        <dbReference type="ARBA" id="ARBA00022737"/>
    </source>
</evidence>
<keyword evidence="3" id="KW-0677">Repeat</keyword>
<protein>
    <recommendedName>
        <fullName evidence="6">Ferlin dsRNA-binding domain-containing protein</fullName>
    </recommendedName>
</protein>
<dbReference type="GO" id="GO:0007009">
    <property type="term" value="P:plasma membrane organization"/>
    <property type="evidence" value="ECO:0007669"/>
    <property type="project" value="TreeGrafter"/>
</dbReference>
<feature type="domain" description="Ferlin dsRNA-binding" evidence="6">
    <location>
        <begin position="9"/>
        <end position="62"/>
    </location>
</feature>
<keyword evidence="4" id="KW-1133">Transmembrane helix</keyword>
<dbReference type="InterPro" id="IPR037721">
    <property type="entry name" value="Ferlin"/>
</dbReference>
<gene>
    <name evidence="7" type="ORF">TTEB3V08_LOCUS5533</name>
</gene>
<evidence type="ECO:0000259" key="6">
    <source>
        <dbReference type="Pfam" id="PF22901"/>
    </source>
</evidence>
<evidence type="ECO:0000256" key="1">
    <source>
        <dbReference type="ARBA" id="ARBA00004370"/>
    </source>
</evidence>
<keyword evidence="5" id="KW-0472">Membrane</keyword>
<sequence length="71" mass="8173">MSMVFISSYGYNQWRDPMKPTQILTKLCKDGKIDGPIYTNGKVKVGRQAFYLQTDEADCNINTRGKTFIYL</sequence>
<dbReference type="GO" id="GO:0016020">
    <property type="term" value="C:membrane"/>
    <property type="evidence" value="ECO:0007669"/>
    <property type="project" value="UniProtKB-SubCell"/>
</dbReference>
<comment type="subcellular location">
    <subcellularLocation>
        <location evidence="1">Membrane</location>
    </subcellularLocation>
</comment>